<comment type="catalytic activity">
    <reaction evidence="10">
        <text>L-threonyl-[protein] + ATP = O-phospho-L-threonyl-[protein] + ADP + H(+)</text>
        <dbReference type="Rhea" id="RHEA:46608"/>
        <dbReference type="Rhea" id="RHEA-COMP:11060"/>
        <dbReference type="Rhea" id="RHEA-COMP:11605"/>
        <dbReference type="ChEBI" id="CHEBI:15378"/>
        <dbReference type="ChEBI" id="CHEBI:30013"/>
        <dbReference type="ChEBI" id="CHEBI:30616"/>
        <dbReference type="ChEBI" id="CHEBI:61977"/>
        <dbReference type="ChEBI" id="CHEBI:456216"/>
        <dbReference type="EC" id="2.7.11.1"/>
    </reaction>
</comment>
<dbReference type="Gene3D" id="3.40.50.10140">
    <property type="entry name" value="Toll/interleukin-1 receptor homology (TIR) domain"/>
    <property type="match status" value="1"/>
</dbReference>
<dbReference type="Gene3D" id="3.30.70.1390">
    <property type="entry name" value="ROC domain from the Parkinson's disease-associated leucine-rich repeat kinase 2"/>
    <property type="match status" value="1"/>
</dbReference>
<dbReference type="InterPro" id="IPR006573">
    <property type="entry name" value="NHR_dom"/>
</dbReference>
<dbReference type="Gene3D" id="1.10.10.10">
    <property type="entry name" value="Winged helix-like DNA-binding domain superfamily/Winged helix DNA-binding domain"/>
    <property type="match status" value="1"/>
</dbReference>
<dbReference type="Gene3D" id="2.60.120.920">
    <property type="match status" value="1"/>
</dbReference>
<evidence type="ECO:0000313" key="17">
    <source>
        <dbReference type="Proteomes" id="UP000694845"/>
    </source>
</evidence>
<dbReference type="GO" id="GO:0008270">
    <property type="term" value="F:zinc ion binding"/>
    <property type="evidence" value="ECO:0007669"/>
    <property type="project" value="UniProtKB-KW"/>
</dbReference>
<dbReference type="InterPro" id="IPR035897">
    <property type="entry name" value="Toll_tir_struct_dom_sf"/>
</dbReference>
<proteinExistence type="predicted"/>
<evidence type="ECO:0000259" key="16">
    <source>
        <dbReference type="PROSITE" id="PS51424"/>
    </source>
</evidence>
<feature type="compositionally biased region" description="Basic and acidic residues" evidence="12">
    <location>
        <begin position="284"/>
        <end position="298"/>
    </location>
</feature>
<evidence type="ECO:0000256" key="1">
    <source>
        <dbReference type="ARBA" id="ARBA00012513"/>
    </source>
</evidence>
<sequence>MRFHSHCHGANIQLSEDGNTATRVSGFSHAIVFSNGPLEPGRRVSFEFCKYETCWNGALRAGLTNHNPDGLDPGALPQYLLPNLTELPGTWAKSIPESKAKTENLFSLFYTRERVVQFLINNEHLQQYQLPEGSLDIKRPVWVILDLHGWTVSIRCIQPIQDDVPSEVLARGPEAAAAFQVAANSGTKAVHRTRLMIVGQAGAGKTYLKKALLGQSCFEEEIPTGGLDTTQLCHIMTQDGTSSPVWQQQRQEKSDQEKDTTAEIEEEYAQAIAANIAHELLRRRGQEKDSISKGRTEDNSTQAPVGDDTIEDIHVEKGSQEAISREERRDEPRREDEDKQEPEIISDLEVTDSNRMSEIDSSDLSDSKGHTTPSTGGVDTTLAEFTSSLDRLVAGRVAALVDEYLKRSENMEDNLKEQMEKGEPRSIDLSIWDFTGQSVYYTLHQVYLSSRAVYLLTFDLTKDLDAPIQSQSDGCCEQQVEWSQGKFTNLDHIDFWLRSVHAHTAENARNVPDNTALSPPIFIIGTHRDGLGSDPAERDRQVDEKFRVIRACTQGKPYQSHILPTYFAVENCSENTDDQIVKLRECIEQVARQEPYMGEHIPLKWLRFEHSVAELVKKGTNCLPIEKVKQMASEVGIASDQGVATMLQFYQDLGVVIYNPEPGVLDVALQNMVILRPQWLMEVFKRITETSQDDTEFAPCWKRLHEQGILEDRLVDHLWAETLEQKPALLGLMEKFDLLCRDHKAKGQIWYYMPSCLKELPNREELVTDAKNAVIFYITFGGFLPVGLFHRLVVRASRWSLDHGDQPPKLTFRQARFFVDEQHDFVLEMAPVRFARLKVTMVKAERSDEGGSRRMSSKGPVGQKACAKVRNFLDTALSDLRASWMKRLTHRFSVVCPCGRRCGLHGTEGCKRPTCLHFLNLEECLASSFVMCEHRQVKTSTFRKWFPKEKPTIVPFTLNTPSRKDKITEDNIPPWVKAASKLLNSGCEGADWLALATKLGYKKAKIQKFQDELNPALILILDWIQNSGNTALSLEMMISYLEQMQREDVIDVIQKGQESSAPSPVVFISYNWGIQEEVCLMRDHLERAGFPCWMDIGQMGGGDALYAKIYEGIRNAKAVIVCVTPQYVLSESCNREVYLADLLKKPIIPVMFGKVPWPPPGGLALIFSRLIYVDIHGVGGHGGSGRKADIETKYSDIVNQIRPHVSPIKPKPILQVERAGSGQRTVETGSPNGSQTSQPSAPLSRSQQQQQQQQQQQGQDSESAEGELRQAPRAAVTKCAVCVML</sequence>
<dbReference type="InterPro" id="IPR032171">
    <property type="entry name" value="COR-A"/>
</dbReference>
<feature type="domain" description="TIR" evidence="14">
    <location>
        <begin position="1062"/>
        <end position="1205"/>
    </location>
</feature>
<dbReference type="Gene3D" id="3.40.50.300">
    <property type="entry name" value="P-loop containing nucleotide triphosphate hydrolases"/>
    <property type="match status" value="1"/>
</dbReference>
<dbReference type="KEGG" id="aplc:110987214"/>
<gene>
    <name evidence="18" type="primary">LOC110987214</name>
</gene>
<dbReference type="RefSeq" id="XP_022105445.1">
    <property type="nucleotide sequence ID" value="XM_022249753.1"/>
</dbReference>
<dbReference type="InterPro" id="IPR020859">
    <property type="entry name" value="ROC"/>
</dbReference>
<dbReference type="Proteomes" id="UP000694845">
    <property type="component" value="Unplaced"/>
</dbReference>
<keyword evidence="5" id="KW-0547">Nucleotide-binding</keyword>
<evidence type="ECO:0000313" key="18">
    <source>
        <dbReference type="RefSeq" id="XP_022105445.1"/>
    </source>
</evidence>
<keyword evidence="17" id="KW-1185">Reference proteome</keyword>
<dbReference type="PROSITE" id="PS50017">
    <property type="entry name" value="DEATH_DOMAIN"/>
    <property type="match status" value="1"/>
</dbReference>
<dbReference type="Pfam" id="PF00531">
    <property type="entry name" value="Death"/>
    <property type="match status" value="1"/>
</dbReference>
<dbReference type="InterPro" id="IPR027417">
    <property type="entry name" value="P-loop_NTPase"/>
</dbReference>
<evidence type="ECO:0000256" key="7">
    <source>
        <dbReference type="ARBA" id="ARBA00022777"/>
    </source>
</evidence>
<dbReference type="SUPFAM" id="SSF47986">
    <property type="entry name" value="DEATH domain"/>
    <property type="match status" value="1"/>
</dbReference>
<dbReference type="Pfam" id="PF16095">
    <property type="entry name" value="COR-A"/>
    <property type="match status" value="1"/>
</dbReference>
<feature type="compositionally biased region" description="Basic and acidic residues" evidence="12">
    <location>
        <begin position="250"/>
        <end position="261"/>
    </location>
</feature>
<feature type="domain" description="Death" evidence="13">
    <location>
        <begin position="989"/>
        <end position="1057"/>
    </location>
</feature>
<feature type="domain" description="Roc" evidence="16">
    <location>
        <begin position="186"/>
        <end position="594"/>
    </location>
</feature>
<name>A0A8B7ZKN1_ACAPL</name>
<feature type="region of interest" description="Disordered" evidence="12">
    <location>
        <begin position="284"/>
        <end position="379"/>
    </location>
</feature>
<evidence type="ECO:0000256" key="11">
    <source>
        <dbReference type="ARBA" id="ARBA00048679"/>
    </source>
</evidence>
<keyword evidence="9" id="KW-0067">ATP-binding</keyword>
<dbReference type="PROSITE" id="PS50104">
    <property type="entry name" value="TIR"/>
    <property type="match status" value="1"/>
</dbReference>
<accession>A0A8B7ZKN1</accession>
<dbReference type="GO" id="GO:0005524">
    <property type="term" value="F:ATP binding"/>
    <property type="evidence" value="ECO:0007669"/>
    <property type="project" value="UniProtKB-KW"/>
</dbReference>
<keyword evidence="2" id="KW-0808">Transferase</keyword>
<dbReference type="Pfam" id="PF13676">
    <property type="entry name" value="TIR_2"/>
    <property type="match status" value="1"/>
</dbReference>
<evidence type="ECO:0000256" key="9">
    <source>
        <dbReference type="ARBA" id="ARBA00022840"/>
    </source>
</evidence>
<feature type="region of interest" description="Disordered" evidence="12">
    <location>
        <begin position="240"/>
        <end position="262"/>
    </location>
</feature>
<dbReference type="PROSITE" id="PS51424">
    <property type="entry name" value="ROC"/>
    <property type="match status" value="1"/>
</dbReference>
<keyword evidence="8" id="KW-0862">Zinc</keyword>
<evidence type="ECO:0000256" key="8">
    <source>
        <dbReference type="ARBA" id="ARBA00022833"/>
    </source>
</evidence>
<keyword evidence="6" id="KW-0863">Zinc-finger</keyword>
<protein>
    <recommendedName>
        <fullName evidence="1">non-specific serine/threonine protein kinase</fullName>
        <ecNumber evidence="1">2.7.11.1</ecNumber>
    </recommendedName>
</protein>
<evidence type="ECO:0000256" key="2">
    <source>
        <dbReference type="ARBA" id="ARBA00022679"/>
    </source>
</evidence>
<evidence type="ECO:0000256" key="4">
    <source>
        <dbReference type="ARBA" id="ARBA00022737"/>
    </source>
</evidence>
<dbReference type="EC" id="2.7.11.1" evidence="1"/>
<dbReference type="PANTHER" id="PTHR47508:SF4">
    <property type="match status" value="1"/>
</dbReference>
<evidence type="ECO:0000259" key="15">
    <source>
        <dbReference type="PROSITE" id="PS51065"/>
    </source>
</evidence>
<feature type="domain" description="NHR" evidence="15">
    <location>
        <begin position="1"/>
        <end position="159"/>
    </location>
</feature>
<dbReference type="PANTHER" id="PTHR47508">
    <property type="entry name" value="SAM DOMAIN-CONTAINING PROTEIN-RELATED"/>
    <property type="match status" value="1"/>
</dbReference>
<dbReference type="Pfam" id="PF07177">
    <property type="entry name" value="Neuralized"/>
    <property type="match status" value="1"/>
</dbReference>
<dbReference type="GO" id="GO:0016301">
    <property type="term" value="F:kinase activity"/>
    <property type="evidence" value="ECO:0007669"/>
    <property type="project" value="UniProtKB-KW"/>
</dbReference>
<dbReference type="SUPFAM" id="SSF52200">
    <property type="entry name" value="Toll/Interleukin receptor TIR domain"/>
    <property type="match status" value="1"/>
</dbReference>
<feature type="compositionally biased region" description="Polar residues" evidence="12">
    <location>
        <begin position="370"/>
        <end position="379"/>
    </location>
</feature>
<dbReference type="InterPro" id="IPR000157">
    <property type="entry name" value="TIR_dom"/>
</dbReference>
<evidence type="ECO:0000259" key="14">
    <source>
        <dbReference type="PROSITE" id="PS50104"/>
    </source>
</evidence>
<dbReference type="OMA" id="YHDLGTI"/>
<reference evidence="18" key="1">
    <citation type="submission" date="2025-08" db="UniProtKB">
        <authorList>
            <consortium name="RefSeq"/>
        </authorList>
    </citation>
    <scope>IDENTIFICATION</scope>
</reference>
<dbReference type="GO" id="GO:0007165">
    <property type="term" value="P:signal transduction"/>
    <property type="evidence" value="ECO:0007669"/>
    <property type="project" value="InterPro"/>
</dbReference>
<evidence type="ECO:0000256" key="5">
    <source>
        <dbReference type="ARBA" id="ARBA00022741"/>
    </source>
</evidence>
<feature type="compositionally biased region" description="Polar residues" evidence="12">
    <location>
        <begin position="240"/>
        <end position="249"/>
    </location>
</feature>
<organism evidence="17 18">
    <name type="scientific">Acanthaster planci</name>
    <name type="common">Crown-of-thorns starfish</name>
    <dbReference type="NCBI Taxonomy" id="133434"/>
    <lineage>
        <taxon>Eukaryota</taxon>
        <taxon>Metazoa</taxon>
        <taxon>Echinodermata</taxon>
        <taxon>Eleutherozoa</taxon>
        <taxon>Asterozoa</taxon>
        <taxon>Asteroidea</taxon>
        <taxon>Valvatacea</taxon>
        <taxon>Valvatida</taxon>
        <taxon>Acanthasteridae</taxon>
        <taxon>Acanthaster</taxon>
    </lineage>
</organism>
<keyword evidence="3" id="KW-0479">Metal-binding</keyword>
<dbReference type="Pfam" id="PF08477">
    <property type="entry name" value="Roc"/>
    <property type="match status" value="1"/>
</dbReference>
<evidence type="ECO:0000259" key="13">
    <source>
        <dbReference type="PROSITE" id="PS50017"/>
    </source>
</evidence>
<dbReference type="Gene3D" id="1.10.533.10">
    <property type="entry name" value="Death Domain, Fas"/>
    <property type="match status" value="1"/>
</dbReference>
<dbReference type="InterPro" id="IPR011029">
    <property type="entry name" value="DEATH-like_dom_sf"/>
</dbReference>
<feature type="compositionally biased region" description="Acidic residues" evidence="12">
    <location>
        <begin position="338"/>
        <end position="350"/>
    </location>
</feature>
<dbReference type="InterPro" id="IPR000488">
    <property type="entry name" value="Death_dom"/>
</dbReference>
<dbReference type="SMART" id="SM00588">
    <property type="entry name" value="NEUZ"/>
    <property type="match status" value="1"/>
</dbReference>
<evidence type="ECO:0000256" key="3">
    <source>
        <dbReference type="ARBA" id="ARBA00022723"/>
    </source>
</evidence>
<dbReference type="InterPro" id="IPR043136">
    <property type="entry name" value="B30.2/SPRY_sf"/>
</dbReference>
<feature type="compositionally biased region" description="Basic and acidic residues" evidence="12">
    <location>
        <begin position="311"/>
        <end position="337"/>
    </location>
</feature>
<dbReference type="GeneID" id="110987214"/>
<keyword evidence="4" id="KW-0677">Repeat</keyword>
<dbReference type="PROSITE" id="PS51065">
    <property type="entry name" value="NHR"/>
    <property type="match status" value="1"/>
</dbReference>
<keyword evidence="7" id="KW-0418">Kinase</keyword>
<dbReference type="OrthoDB" id="6078042at2759"/>
<dbReference type="FunFam" id="2.60.120.920:FF:000005">
    <property type="entry name" value="Putative E3 ubiquitin-protein ligase NEURL1B"/>
    <property type="match status" value="1"/>
</dbReference>
<evidence type="ECO:0000256" key="12">
    <source>
        <dbReference type="SAM" id="MobiDB-lite"/>
    </source>
</evidence>
<dbReference type="InterPro" id="IPR036388">
    <property type="entry name" value="WH-like_DNA-bd_sf"/>
</dbReference>
<feature type="region of interest" description="Disordered" evidence="12">
    <location>
        <begin position="1217"/>
        <end position="1272"/>
    </location>
</feature>
<evidence type="ECO:0000256" key="6">
    <source>
        <dbReference type="ARBA" id="ARBA00022771"/>
    </source>
</evidence>
<dbReference type="SUPFAM" id="SSF52540">
    <property type="entry name" value="P-loop containing nucleoside triphosphate hydrolases"/>
    <property type="match status" value="1"/>
</dbReference>
<feature type="compositionally biased region" description="Polar residues" evidence="12">
    <location>
        <begin position="1222"/>
        <end position="1246"/>
    </location>
</feature>
<evidence type="ECO:0000256" key="10">
    <source>
        <dbReference type="ARBA" id="ARBA00047899"/>
    </source>
</evidence>
<comment type="catalytic activity">
    <reaction evidence="11">
        <text>L-seryl-[protein] + ATP = O-phospho-L-seryl-[protein] + ADP + H(+)</text>
        <dbReference type="Rhea" id="RHEA:17989"/>
        <dbReference type="Rhea" id="RHEA-COMP:9863"/>
        <dbReference type="Rhea" id="RHEA-COMP:11604"/>
        <dbReference type="ChEBI" id="CHEBI:15378"/>
        <dbReference type="ChEBI" id="CHEBI:29999"/>
        <dbReference type="ChEBI" id="CHEBI:30616"/>
        <dbReference type="ChEBI" id="CHEBI:83421"/>
        <dbReference type="ChEBI" id="CHEBI:456216"/>
        <dbReference type="EC" id="2.7.11.1"/>
    </reaction>
</comment>
<feature type="compositionally biased region" description="Low complexity" evidence="12">
    <location>
        <begin position="1247"/>
        <end position="1259"/>
    </location>
</feature>